<keyword evidence="1" id="KW-0732">Signal</keyword>
<evidence type="ECO:0008006" key="3">
    <source>
        <dbReference type="Google" id="ProtNLM"/>
    </source>
</evidence>
<sequence length="169" mass="18733">MTRMWIRTGALKIPIAAVAGTCALLACQENTPRVRTESNVAGEYVLTERDGQRLPHTMRVASQKESCEMTLIRTVIVLRQDGSYGGESEGYSRCGGQARPDSTTVERFSGRFQLRGARGDTIALNEDPPIPGVTDRGVFDGDELAVTMEVRTGERRTIRLRYVRQDTEP</sequence>
<organism evidence="2">
    <name type="scientific">uncultured Gemmatimonadota bacterium</name>
    <dbReference type="NCBI Taxonomy" id="203437"/>
    <lineage>
        <taxon>Bacteria</taxon>
        <taxon>Pseudomonadati</taxon>
        <taxon>Gemmatimonadota</taxon>
        <taxon>environmental samples</taxon>
    </lineage>
</organism>
<protein>
    <recommendedName>
        <fullName evidence="3">Lipocalin-like domain-containing protein</fullName>
    </recommendedName>
</protein>
<feature type="signal peptide" evidence="1">
    <location>
        <begin position="1"/>
        <end position="19"/>
    </location>
</feature>
<dbReference type="EMBL" id="CADCTV010000395">
    <property type="protein sequence ID" value="CAA9325259.1"/>
    <property type="molecule type" value="Genomic_DNA"/>
</dbReference>
<evidence type="ECO:0000256" key="1">
    <source>
        <dbReference type="SAM" id="SignalP"/>
    </source>
</evidence>
<proteinExistence type="predicted"/>
<reference evidence="2" key="1">
    <citation type="submission" date="2020-02" db="EMBL/GenBank/DDBJ databases">
        <authorList>
            <person name="Meier V. D."/>
        </authorList>
    </citation>
    <scope>NUCLEOTIDE SEQUENCE</scope>
    <source>
        <strain evidence="2">AVDCRST_MAG89</strain>
    </source>
</reference>
<accession>A0A6J4L7T8</accession>
<evidence type="ECO:0000313" key="2">
    <source>
        <dbReference type="EMBL" id="CAA9325259.1"/>
    </source>
</evidence>
<feature type="chain" id="PRO_5027106173" description="Lipocalin-like domain-containing protein" evidence="1">
    <location>
        <begin position="20"/>
        <end position="169"/>
    </location>
</feature>
<dbReference type="AlphaFoldDB" id="A0A6J4L7T8"/>
<name>A0A6J4L7T8_9BACT</name>
<dbReference type="PROSITE" id="PS51257">
    <property type="entry name" value="PROKAR_LIPOPROTEIN"/>
    <property type="match status" value="1"/>
</dbReference>
<gene>
    <name evidence="2" type="ORF">AVDCRST_MAG89-1858</name>
</gene>